<dbReference type="SUPFAM" id="SSF52833">
    <property type="entry name" value="Thioredoxin-like"/>
    <property type="match status" value="1"/>
</dbReference>
<feature type="domain" description="FAD-binding" evidence="5">
    <location>
        <begin position="10"/>
        <end position="344"/>
    </location>
</feature>
<reference evidence="6 7" key="1">
    <citation type="submission" date="2024-03" db="EMBL/GenBank/DDBJ databases">
        <title>Actinomycetospora sp. OC33-EN07, a novel actinomycete isolated from wild orchid (Aerides multiflora).</title>
        <authorList>
            <person name="Suriyachadkun C."/>
        </authorList>
    </citation>
    <scope>NUCLEOTIDE SEQUENCE [LARGE SCALE GENOMIC DNA]</scope>
    <source>
        <strain evidence="6 7">OC33-EN07</strain>
    </source>
</reference>
<dbReference type="PANTHER" id="PTHR43004:SF19">
    <property type="entry name" value="BINDING MONOOXYGENASE, PUTATIVE (JCVI)-RELATED"/>
    <property type="match status" value="1"/>
</dbReference>
<evidence type="ECO:0000256" key="3">
    <source>
        <dbReference type="ARBA" id="ARBA00022630"/>
    </source>
</evidence>
<dbReference type="Gene3D" id="3.50.50.60">
    <property type="entry name" value="FAD/NAD(P)-binding domain"/>
    <property type="match status" value="1"/>
</dbReference>
<gene>
    <name evidence="6" type="ORF">WCD58_25000</name>
</gene>
<dbReference type="SUPFAM" id="SSF51905">
    <property type="entry name" value="FAD/NAD(P)-binding domain"/>
    <property type="match status" value="1"/>
</dbReference>
<keyword evidence="6" id="KW-0560">Oxidoreductase</keyword>
<evidence type="ECO:0000256" key="1">
    <source>
        <dbReference type="ARBA" id="ARBA00001974"/>
    </source>
</evidence>
<dbReference type="InterPro" id="IPR050641">
    <property type="entry name" value="RIFMO-like"/>
</dbReference>
<name>A0ABU8MAS4_9PSEU</name>
<dbReference type="InterPro" id="IPR002938">
    <property type="entry name" value="FAD-bd"/>
</dbReference>
<evidence type="ECO:0000256" key="4">
    <source>
        <dbReference type="ARBA" id="ARBA00022827"/>
    </source>
</evidence>
<dbReference type="GO" id="GO:0004497">
    <property type="term" value="F:monooxygenase activity"/>
    <property type="evidence" value="ECO:0007669"/>
    <property type="project" value="UniProtKB-KW"/>
</dbReference>
<dbReference type="Gene3D" id="3.30.70.2450">
    <property type="match status" value="1"/>
</dbReference>
<accession>A0ABU8MAS4</accession>
<evidence type="ECO:0000313" key="7">
    <source>
        <dbReference type="Proteomes" id="UP001369736"/>
    </source>
</evidence>
<keyword evidence="4" id="KW-0274">FAD</keyword>
<comment type="caution">
    <text evidence="6">The sequence shown here is derived from an EMBL/GenBank/DDBJ whole genome shotgun (WGS) entry which is preliminary data.</text>
</comment>
<dbReference type="RefSeq" id="WP_337705811.1">
    <property type="nucleotide sequence ID" value="NZ_JBBEGM010000012.1"/>
</dbReference>
<dbReference type="EMBL" id="JBBEGM010000012">
    <property type="protein sequence ID" value="MEJ2864439.1"/>
    <property type="molecule type" value="Genomic_DNA"/>
</dbReference>
<dbReference type="Pfam" id="PF01494">
    <property type="entry name" value="FAD_binding_3"/>
    <property type="match status" value="1"/>
</dbReference>
<dbReference type="Proteomes" id="UP001369736">
    <property type="component" value="Unassembled WGS sequence"/>
</dbReference>
<dbReference type="Gene3D" id="3.40.30.120">
    <property type="match status" value="1"/>
</dbReference>
<organism evidence="6 7">
    <name type="scientific">Actinomycetospora flava</name>
    <dbReference type="NCBI Taxonomy" id="3129232"/>
    <lineage>
        <taxon>Bacteria</taxon>
        <taxon>Bacillati</taxon>
        <taxon>Actinomycetota</taxon>
        <taxon>Actinomycetes</taxon>
        <taxon>Pseudonocardiales</taxon>
        <taxon>Pseudonocardiaceae</taxon>
        <taxon>Actinomycetospora</taxon>
    </lineage>
</organism>
<proteinExistence type="inferred from homology"/>
<dbReference type="PRINTS" id="PR00420">
    <property type="entry name" value="RNGMNOXGNASE"/>
</dbReference>
<protein>
    <submittedName>
        <fullName evidence="6">FAD-dependent monooxygenase</fullName>
    </submittedName>
</protein>
<keyword evidence="6" id="KW-0503">Monooxygenase</keyword>
<dbReference type="InterPro" id="IPR036249">
    <property type="entry name" value="Thioredoxin-like_sf"/>
</dbReference>
<comment type="similarity">
    <text evidence="2">Belongs to the PheA/TfdB FAD monooxygenase family.</text>
</comment>
<comment type="cofactor">
    <cofactor evidence="1">
        <name>FAD</name>
        <dbReference type="ChEBI" id="CHEBI:57692"/>
    </cofactor>
</comment>
<dbReference type="PANTHER" id="PTHR43004">
    <property type="entry name" value="TRK SYSTEM POTASSIUM UPTAKE PROTEIN"/>
    <property type="match status" value="1"/>
</dbReference>
<keyword evidence="3" id="KW-0285">Flavoprotein</keyword>
<dbReference type="InterPro" id="IPR036188">
    <property type="entry name" value="FAD/NAD-bd_sf"/>
</dbReference>
<evidence type="ECO:0000313" key="6">
    <source>
        <dbReference type="EMBL" id="MEJ2864439.1"/>
    </source>
</evidence>
<sequence>MELTSDEPDTVLVAGAGPVGLTAAAELARQGARVRLVDALAGPSGEFRAITVHPRTQEHLAAMGVLDRIVGRAQEITAVEFHVRGEAAPRVRLTTEQVDSRFRRILDVPQVDTENALREVVAGHGVVVEYGTRVEGLVQDGDGVTVDLTTSAGPEQRRFGWVVGADGAHSAVRAGVGTHLEGEFAGGHSVLADVDVETELAPTALRLFIDPRGGGGVFPLAGGRAKIAARVGTPEPGTTPTVEQVQRLVDEQMGGHWRLGTAHWLTYFESRHAQVPRYRHGRVLLAGDAAHIHPPSAGQGMNTGIQDAVNLAWKLALVSTGRAGENLLDTYHDERHPIGAAVVAGTSRLDDLLAASGPFALARDLGLALLGHLPRVGERLMASMTETTVHYGDRRSRARHAVIGDHAPDVADLRTADGDPTHLDVLLRRPGHLLLVVGSGDDDLERFREVLGGLGTVVPVVASPAEAPTDALVDPAGGIAGRYGLGGCGFALVRPDGYLACVSRGRDHRTLLEHLGAVRGDPRRMPS</sequence>
<evidence type="ECO:0000259" key="5">
    <source>
        <dbReference type="Pfam" id="PF01494"/>
    </source>
</evidence>
<evidence type="ECO:0000256" key="2">
    <source>
        <dbReference type="ARBA" id="ARBA00007801"/>
    </source>
</evidence>
<keyword evidence="7" id="KW-1185">Reference proteome</keyword>